<keyword evidence="2 4" id="KW-0547">Nucleotide-binding</keyword>
<feature type="binding site" evidence="4">
    <location>
        <position position="99"/>
    </location>
    <ligand>
        <name>ATP</name>
        <dbReference type="ChEBI" id="CHEBI:30616"/>
    </ligand>
</feature>
<protein>
    <recommendedName>
        <fullName evidence="1">non-specific serine/threonine protein kinase</fullName>
        <ecNumber evidence="1">2.7.11.1</ecNumber>
    </recommendedName>
</protein>
<accession>A0A443SVH8</accession>
<dbReference type="InterPro" id="IPR050235">
    <property type="entry name" value="CK1_Ser-Thr_kinase"/>
</dbReference>
<proteinExistence type="predicted"/>
<dbReference type="EC" id="2.7.11.1" evidence="1"/>
<evidence type="ECO:0000256" key="5">
    <source>
        <dbReference type="SAM" id="MobiDB-lite"/>
    </source>
</evidence>
<feature type="domain" description="Protein kinase" evidence="6">
    <location>
        <begin position="63"/>
        <end position="411"/>
    </location>
</feature>
<dbReference type="PANTHER" id="PTHR11909">
    <property type="entry name" value="CASEIN KINASE-RELATED"/>
    <property type="match status" value="1"/>
</dbReference>
<keyword evidence="7" id="KW-0808">Transferase</keyword>
<evidence type="ECO:0000256" key="2">
    <source>
        <dbReference type="ARBA" id="ARBA00022741"/>
    </source>
</evidence>
<dbReference type="PROSITE" id="PS50011">
    <property type="entry name" value="PROTEIN_KINASE_DOM"/>
    <property type="match status" value="1"/>
</dbReference>
<dbReference type="InterPro" id="IPR008271">
    <property type="entry name" value="Ser/Thr_kinase_AS"/>
</dbReference>
<evidence type="ECO:0000259" key="6">
    <source>
        <dbReference type="PROSITE" id="PS50011"/>
    </source>
</evidence>
<dbReference type="InterPro" id="IPR017441">
    <property type="entry name" value="Protein_kinase_ATP_BS"/>
</dbReference>
<dbReference type="InterPro" id="IPR000719">
    <property type="entry name" value="Prot_kinase_dom"/>
</dbReference>
<dbReference type="OrthoDB" id="2687620at2759"/>
<name>A0A443SVH8_9ACAR</name>
<sequence length="542" mass="61437">MSRIRKDNGVKTKISLPKKALNHTNAKKPLKDGVAPRFANNGYRLPDPLPTGEILLDNVKGKWIIGDCIGCGGFGEIYCAKRFTDNMKNGDSGWDYVVKVDNFSGPLFPEIHFYHRVAKEKEIESWMTKEGLKFLGIPRYIASGIHAKPEPEKKPRGRQKKIVQSDEEKLPKFRFLVMQRFGRDLQSILGTHKKFSIKTTFTLAIKIIDVLKFIHSFGYIHADIKASNLLLGIESAASKRTTRGCYKEVYLVDYGLVERYLTPEGNHRVYEEDQRRANNGTVEFTSRDAHIGALTRRSDLEILGYNVLSWLSGGKLPWMSNLKDHAYVKECKEYYMKKIHELVNYCFSKNDLKVDVKSSKPVSNSKSVVDRKKVSADVPYGVVEMLQYIANLESNEEPDYHLLKKILETGIEKAGEKYDGLFSFDASLKSPRRLSSKTNLLPAKDIEPPVAVKRSRSRTNNVTGNTLESPPKKAKSTQDDVKINDKKNTQRSRVKKPVSVPTTLTPTKTSTKSPNNHRSSFDNPTPAMIELLQKLKAKKLKK</sequence>
<gene>
    <name evidence="7" type="ORF">B4U80_04633</name>
</gene>
<reference evidence="7 8" key="1">
    <citation type="journal article" date="2018" name="Gigascience">
        <title>Genomes of trombidid mites reveal novel predicted allergens and laterally-transferred genes associated with secondary metabolism.</title>
        <authorList>
            <person name="Dong X."/>
            <person name="Chaisiri K."/>
            <person name="Xia D."/>
            <person name="Armstrong S.D."/>
            <person name="Fang Y."/>
            <person name="Donnelly M.J."/>
            <person name="Kadowaki T."/>
            <person name="McGarry J.W."/>
            <person name="Darby A.C."/>
            <person name="Makepeace B.L."/>
        </authorList>
    </citation>
    <scope>NUCLEOTIDE SEQUENCE [LARGE SCALE GENOMIC DNA]</scope>
    <source>
        <strain evidence="7">UoL-UT</strain>
    </source>
</reference>
<dbReference type="SUPFAM" id="SSF56112">
    <property type="entry name" value="Protein kinase-like (PK-like)"/>
    <property type="match status" value="1"/>
</dbReference>
<dbReference type="AlphaFoldDB" id="A0A443SVH8"/>
<dbReference type="InterPro" id="IPR011009">
    <property type="entry name" value="Kinase-like_dom_sf"/>
</dbReference>
<dbReference type="PROSITE" id="PS00107">
    <property type="entry name" value="PROTEIN_KINASE_ATP"/>
    <property type="match status" value="1"/>
</dbReference>
<keyword evidence="7" id="KW-0418">Kinase</keyword>
<keyword evidence="3 4" id="KW-0067">ATP-binding</keyword>
<dbReference type="SMART" id="SM00220">
    <property type="entry name" value="S_TKc"/>
    <property type="match status" value="1"/>
</dbReference>
<evidence type="ECO:0000256" key="3">
    <source>
        <dbReference type="ARBA" id="ARBA00022840"/>
    </source>
</evidence>
<evidence type="ECO:0000256" key="1">
    <source>
        <dbReference type="ARBA" id="ARBA00012513"/>
    </source>
</evidence>
<feature type="compositionally biased region" description="Polar residues" evidence="5">
    <location>
        <begin position="458"/>
        <end position="468"/>
    </location>
</feature>
<feature type="compositionally biased region" description="Low complexity" evidence="5">
    <location>
        <begin position="497"/>
        <end position="514"/>
    </location>
</feature>
<evidence type="ECO:0000313" key="7">
    <source>
        <dbReference type="EMBL" id="RWS31514.1"/>
    </source>
</evidence>
<dbReference type="STRING" id="299467.A0A443SVH8"/>
<feature type="compositionally biased region" description="Basic and acidic residues" evidence="5">
    <location>
        <begin position="476"/>
        <end position="488"/>
    </location>
</feature>
<organism evidence="7 8">
    <name type="scientific">Leptotrombidium deliense</name>
    <dbReference type="NCBI Taxonomy" id="299467"/>
    <lineage>
        <taxon>Eukaryota</taxon>
        <taxon>Metazoa</taxon>
        <taxon>Ecdysozoa</taxon>
        <taxon>Arthropoda</taxon>
        <taxon>Chelicerata</taxon>
        <taxon>Arachnida</taxon>
        <taxon>Acari</taxon>
        <taxon>Acariformes</taxon>
        <taxon>Trombidiformes</taxon>
        <taxon>Prostigmata</taxon>
        <taxon>Anystina</taxon>
        <taxon>Parasitengona</taxon>
        <taxon>Trombiculoidea</taxon>
        <taxon>Trombiculidae</taxon>
        <taxon>Leptotrombidium</taxon>
    </lineage>
</organism>
<keyword evidence="8" id="KW-1185">Reference proteome</keyword>
<dbReference type="VEuPathDB" id="VectorBase:LDEU000526"/>
<dbReference type="GO" id="GO:0004674">
    <property type="term" value="F:protein serine/threonine kinase activity"/>
    <property type="evidence" value="ECO:0007669"/>
    <property type="project" value="UniProtKB-EC"/>
</dbReference>
<evidence type="ECO:0000313" key="8">
    <source>
        <dbReference type="Proteomes" id="UP000288716"/>
    </source>
</evidence>
<feature type="region of interest" description="Disordered" evidence="5">
    <location>
        <begin position="439"/>
        <end position="527"/>
    </location>
</feature>
<dbReference type="Proteomes" id="UP000288716">
    <property type="component" value="Unassembled WGS sequence"/>
</dbReference>
<dbReference type="PROSITE" id="PS00108">
    <property type="entry name" value="PROTEIN_KINASE_ST"/>
    <property type="match status" value="1"/>
</dbReference>
<dbReference type="Gene3D" id="1.10.510.10">
    <property type="entry name" value="Transferase(Phosphotransferase) domain 1"/>
    <property type="match status" value="1"/>
</dbReference>
<evidence type="ECO:0000256" key="4">
    <source>
        <dbReference type="PROSITE-ProRule" id="PRU10141"/>
    </source>
</evidence>
<dbReference type="GO" id="GO:0005524">
    <property type="term" value="F:ATP binding"/>
    <property type="evidence" value="ECO:0007669"/>
    <property type="project" value="UniProtKB-UniRule"/>
</dbReference>
<dbReference type="EMBL" id="NCKV01000140">
    <property type="protein sequence ID" value="RWS31514.1"/>
    <property type="molecule type" value="Genomic_DNA"/>
</dbReference>
<comment type="caution">
    <text evidence="7">The sequence shown here is derived from an EMBL/GenBank/DDBJ whole genome shotgun (WGS) entry which is preliminary data.</text>
</comment>